<dbReference type="PANTHER" id="PTHR37305">
    <property type="entry name" value="INTEGRAL MEMBRANE PROTEIN-RELATED"/>
    <property type="match status" value="1"/>
</dbReference>
<sequence>MPTLVRKTLGEYRRSVIGWLIGISAFLSLYLSIYPSIRSNPDFYQQAALSKYPGPLKDLMGGLADIASGTGYLQTVVYQLLVPLLLIMFAMTLGTRAIAVPEEEGTLELTMTLPIDRRRLVLERWAAFSLGLLAVALVTLILVLALAAVGDLKVPAGNIVAAHTGLFLIAFFFGTLALALGAATGKRALALAVGGGYAVGGYVIETLGKSVDAISWLRWVSPFHYYLDGRPVFQGWPVGDYLVILAATAVLAMTAVLAFERRDVGV</sequence>
<dbReference type="RefSeq" id="WP_203885589.1">
    <property type="nucleotide sequence ID" value="NZ_BAABHH010000003.1"/>
</dbReference>
<dbReference type="Proteomes" id="UP000630097">
    <property type="component" value="Unassembled WGS sequence"/>
</dbReference>
<keyword evidence="3" id="KW-1185">Reference proteome</keyword>
<comment type="caution">
    <text evidence="2">The sequence shown here is derived from an EMBL/GenBank/DDBJ whole genome shotgun (WGS) entry which is preliminary data.</text>
</comment>
<feature type="transmembrane region" description="Helical" evidence="1">
    <location>
        <begin position="16"/>
        <end position="34"/>
    </location>
</feature>
<feature type="transmembrane region" description="Helical" evidence="1">
    <location>
        <begin position="76"/>
        <end position="94"/>
    </location>
</feature>
<accession>A0A8J3PW82</accession>
<gene>
    <name evidence="2" type="ORF">Pka01_53660</name>
</gene>
<keyword evidence="1" id="KW-0812">Transmembrane</keyword>
<organism evidence="2 3">
    <name type="scientific">Planotetraspora kaengkrachanensis</name>
    <dbReference type="NCBI Taxonomy" id="575193"/>
    <lineage>
        <taxon>Bacteria</taxon>
        <taxon>Bacillati</taxon>
        <taxon>Actinomycetota</taxon>
        <taxon>Actinomycetes</taxon>
        <taxon>Streptosporangiales</taxon>
        <taxon>Streptosporangiaceae</taxon>
        <taxon>Planotetraspora</taxon>
    </lineage>
</organism>
<dbReference type="GO" id="GO:0005886">
    <property type="term" value="C:plasma membrane"/>
    <property type="evidence" value="ECO:0007669"/>
    <property type="project" value="UniProtKB-SubCell"/>
</dbReference>
<feature type="transmembrane region" description="Helical" evidence="1">
    <location>
        <begin position="125"/>
        <end position="148"/>
    </location>
</feature>
<evidence type="ECO:0000313" key="3">
    <source>
        <dbReference type="Proteomes" id="UP000630097"/>
    </source>
</evidence>
<evidence type="ECO:0000313" key="2">
    <source>
        <dbReference type="EMBL" id="GIG82239.1"/>
    </source>
</evidence>
<dbReference type="EMBL" id="BONV01000028">
    <property type="protein sequence ID" value="GIG82239.1"/>
    <property type="molecule type" value="Genomic_DNA"/>
</dbReference>
<feature type="transmembrane region" description="Helical" evidence="1">
    <location>
        <begin position="241"/>
        <end position="259"/>
    </location>
</feature>
<dbReference type="GO" id="GO:0140359">
    <property type="term" value="F:ABC-type transporter activity"/>
    <property type="evidence" value="ECO:0007669"/>
    <property type="project" value="InterPro"/>
</dbReference>
<dbReference type="AlphaFoldDB" id="A0A8J3PW82"/>
<feature type="transmembrane region" description="Helical" evidence="1">
    <location>
        <begin position="160"/>
        <end position="181"/>
    </location>
</feature>
<reference evidence="2 3" key="1">
    <citation type="submission" date="2021-01" db="EMBL/GenBank/DDBJ databases">
        <title>Whole genome shotgun sequence of Planotetraspora kaengkrachanensis NBRC 104272.</title>
        <authorList>
            <person name="Komaki H."/>
            <person name="Tamura T."/>
        </authorList>
    </citation>
    <scope>NUCLEOTIDE SEQUENCE [LARGE SCALE GENOMIC DNA]</scope>
    <source>
        <strain evidence="2 3">NBRC 104272</strain>
    </source>
</reference>
<proteinExistence type="predicted"/>
<feature type="transmembrane region" description="Helical" evidence="1">
    <location>
        <begin position="188"/>
        <end position="204"/>
    </location>
</feature>
<dbReference type="Pfam" id="PF12679">
    <property type="entry name" value="ABC2_membrane_2"/>
    <property type="match status" value="1"/>
</dbReference>
<keyword evidence="1" id="KW-1133">Transmembrane helix</keyword>
<dbReference type="PANTHER" id="PTHR37305:SF1">
    <property type="entry name" value="MEMBRANE PROTEIN"/>
    <property type="match status" value="1"/>
</dbReference>
<protein>
    <submittedName>
        <fullName evidence="2">ABC transporter permease</fullName>
    </submittedName>
</protein>
<keyword evidence="1" id="KW-0472">Membrane</keyword>
<evidence type="ECO:0000256" key="1">
    <source>
        <dbReference type="SAM" id="Phobius"/>
    </source>
</evidence>
<name>A0A8J3PW82_9ACTN</name>